<keyword evidence="2" id="KW-1185">Reference proteome</keyword>
<evidence type="ECO:0000313" key="2">
    <source>
        <dbReference type="Proteomes" id="UP000188184"/>
    </source>
</evidence>
<gene>
    <name evidence="1" type="ORF">B0X71_20835</name>
</gene>
<protein>
    <submittedName>
        <fullName evidence="1">Uncharacterized protein</fullName>
    </submittedName>
</protein>
<dbReference type="RefSeq" id="WP_077591462.1">
    <property type="nucleotide sequence ID" value="NZ_CP019643.1"/>
</dbReference>
<sequence length="112" mass="13270">MQISKGKKEAIINTIIEKMKVDKSIMVGSLTRYNLSNVNDIRKLHLIKDQERNTIYCKENEIARGYVRPLNWRREAIDMPLLVSEDDLCKRCVNKFIKERYSDEIEKLKNKP</sequence>
<geneLocation type="plasmid" evidence="1 2">
    <name>unnamed3</name>
</geneLocation>
<dbReference type="OrthoDB" id="2990990at2"/>
<proteinExistence type="predicted"/>
<dbReference type="EMBL" id="CP019643">
    <property type="protein sequence ID" value="AQQ55624.1"/>
    <property type="molecule type" value="Genomic_DNA"/>
</dbReference>
<dbReference type="AlphaFoldDB" id="A0A1Q2L5H6"/>
<dbReference type="KEGG" id="pmar:B0X71_20835"/>
<name>A0A1Q2L5H6_9BACL</name>
<accession>A0A1Q2L5H6</accession>
<keyword evidence="1" id="KW-0614">Plasmid</keyword>
<dbReference type="Proteomes" id="UP000188184">
    <property type="component" value="Plasmid unnamed3"/>
</dbReference>
<reference evidence="1 2" key="1">
    <citation type="submission" date="2017-02" db="EMBL/GenBank/DDBJ databases">
        <title>The complete genomic sequence of a novel cold adapted crude oil-degrading bacterium Planococcus qaidamina Y42.</title>
        <authorList>
            <person name="Yang R."/>
        </authorList>
    </citation>
    <scope>NUCLEOTIDE SEQUENCE [LARGE SCALE GENOMIC DNA]</scope>
    <source>
        <strain evidence="1 2">Y42</strain>
        <plasmid evidence="1 2">unnamed3</plasmid>
    </source>
</reference>
<evidence type="ECO:0000313" key="1">
    <source>
        <dbReference type="EMBL" id="AQQ55624.1"/>
    </source>
</evidence>
<organism evidence="1 2">
    <name type="scientific">Planococcus lenghuensis</name>
    <dbReference type="NCBI Taxonomy" id="2213202"/>
    <lineage>
        <taxon>Bacteria</taxon>
        <taxon>Bacillati</taxon>
        <taxon>Bacillota</taxon>
        <taxon>Bacilli</taxon>
        <taxon>Bacillales</taxon>
        <taxon>Caryophanaceae</taxon>
        <taxon>Planococcus</taxon>
    </lineage>
</organism>